<evidence type="ECO:0000313" key="6">
    <source>
        <dbReference type="EMBL" id="GAX01298.1"/>
    </source>
</evidence>
<dbReference type="SUPFAM" id="SSF46785">
    <property type="entry name" value="Winged helix' DNA-binding domain"/>
    <property type="match status" value="1"/>
</dbReference>
<dbReference type="Pfam" id="PF13545">
    <property type="entry name" value="HTH_Crp_2"/>
    <property type="match status" value="1"/>
</dbReference>
<protein>
    <submittedName>
        <fullName evidence="6">Transcriptional regulator</fullName>
    </submittedName>
</protein>
<dbReference type="Pfam" id="PF00027">
    <property type="entry name" value="cNMP_binding"/>
    <property type="match status" value="1"/>
</dbReference>
<dbReference type="RefSeq" id="WP_054654233.1">
    <property type="nucleotide sequence ID" value="NZ_BBFL01000003.1"/>
</dbReference>
<dbReference type="CDD" id="cd00038">
    <property type="entry name" value="CAP_ED"/>
    <property type="match status" value="1"/>
</dbReference>
<dbReference type="NCBIfam" id="NF007707">
    <property type="entry name" value="PRK10402.1"/>
    <property type="match status" value="1"/>
</dbReference>
<dbReference type="SMART" id="SM00100">
    <property type="entry name" value="cNMP"/>
    <property type="match status" value="1"/>
</dbReference>
<dbReference type="Gene3D" id="2.60.120.10">
    <property type="entry name" value="Jelly Rolls"/>
    <property type="match status" value="1"/>
</dbReference>
<dbReference type="InterPro" id="IPR018490">
    <property type="entry name" value="cNMP-bd_dom_sf"/>
</dbReference>
<dbReference type="PROSITE" id="PS51063">
    <property type="entry name" value="HTH_CRP_2"/>
    <property type="match status" value="1"/>
</dbReference>
<dbReference type="EMBL" id="BCMG01000006">
    <property type="protein sequence ID" value="GAX01298.1"/>
    <property type="molecule type" value="Genomic_DNA"/>
</dbReference>
<evidence type="ECO:0000256" key="1">
    <source>
        <dbReference type="ARBA" id="ARBA00023015"/>
    </source>
</evidence>
<keyword evidence="7" id="KW-1185">Reference proteome</keyword>
<keyword evidence="3" id="KW-0804">Transcription</keyword>
<dbReference type="OrthoDB" id="581021at2"/>
<organism evidence="6 7">
    <name type="scientific">Secundilactobacillus silagei JCM 19001</name>
    <dbReference type="NCBI Taxonomy" id="1302250"/>
    <lineage>
        <taxon>Bacteria</taxon>
        <taxon>Bacillati</taxon>
        <taxon>Bacillota</taxon>
        <taxon>Bacilli</taxon>
        <taxon>Lactobacillales</taxon>
        <taxon>Lactobacillaceae</taxon>
        <taxon>Secundilactobacillus</taxon>
    </lineage>
</organism>
<dbReference type="InterPro" id="IPR014710">
    <property type="entry name" value="RmlC-like_jellyroll"/>
</dbReference>
<dbReference type="InterPro" id="IPR012318">
    <property type="entry name" value="HTH_CRP"/>
</dbReference>
<name>A0A1Z5II35_9LACO</name>
<proteinExistence type="predicted"/>
<dbReference type="GO" id="GO:0006355">
    <property type="term" value="P:regulation of DNA-templated transcription"/>
    <property type="evidence" value="ECO:0007669"/>
    <property type="project" value="InterPro"/>
</dbReference>
<sequence length="227" mass="26167">MKKILNEHLKQQLISDNHFNDLFSTDMSAKTQLISVPAGGYIIENTKRPAYLFYLVRGKAKLYDAQSNGKTVLIDFFTPPCFMGEMELLDPDSEPFSMQAIEDCLFLALPIDQYQNQLLSDTIFLRHICLYLAHKEARDVRTASKNQSFTLNQRLAAFILLTEHNGTYNERHTQVAQYLGVSYRHLLYVLAAFVDQGYLVKHGRHDYQIANREKLMALSSEIRNEPK</sequence>
<feature type="domain" description="Cyclic nucleotide-binding" evidence="4">
    <location>
        <begin position="36"/>
        <end position="118"/>
    </location>
</feature>
<keyword evidence="2" id="KW-0238">DNA-binding</keyword>
<dbReference type="SUPFAM" id="SSF51206">
    <property type="entry name" value="cAMP-binding domain-like"/>
    <property type="match status" value="1"/>
</dbReference>
<evidence type="ECO:0000256" key="3">
    <source>
        <dbReference type="ARBA" id="ARBA00023163"/>
    </source>
</evidence>
<dbReference type="AlphaFoldDB" id="A0A1Z5II35"/>
<keyword evidence="1" id="KW-0805">Transcription regulation</keyword>
<evidence type="ECO:0000259" key="5">
    <source>
        <dbReference type="PROSITE" id="PS51063"/>
    </source>
</evidence>
<evidence type="ECO:0000313" key="7">
    <source>
        <dbReference type="Proteomes" id="UP000198402"/>
    </source>
</evidence>
<dbReference type="STRING" id="1302250.GCA_001313225_00921"/>
<evidence type="ECO:0000256" key="2">
    <source>
        <dbReference type="ARBA" id="ARBA00023125"/>
    </source>
</evidence>
<dbReference type="GO" id="GO:0003677">
    <property type="term" value="F:DNA binding"/>
    <property type="evidence" value="ECO:0007669"/>
    <property type="project" value="UniProtKB-KW"/>
</dbReference>
<feature type="domain" description="HTH crp-type" evidence="5">
    <location>
        <begin position="149"/>
        <end position="213"/>
    </location>
</feature>
<evidence type="ECO:0000259" key="4">
    <source>
        <dbReference type="PROSITE" id="PS50042"/>
    </source>
</evidence>
<comment type="caution">
    <text evidence="6">The sequence shown here is derived from an EMBL/GenBank/DDBJ whole genome shotgun (WGS) entry which is preliminary data.</text>
</comment>
<accession>A0A1Z5II35</accession>
<gene>
    <name evidence="6" type="ORF">IWT126_01324</name>
</gene>
<dbReference type="Proteomes" id="UP000198402">
    <property type="component" value="Unassembled WGS sequence"/>
</dbReference>
<dbReference type="InterPro" id="IPR036390">
    <property type="entry name" value="WH_DNA-bd_sf"/>
</dbReference>
<dbReference type="InterPro" id="IPR000595">
    <property type="entry name" value="cNMP-bd_dom"/>
</dbReference>
<reference evidence="6 7" key="1">
    <citation type="submission" date="2015-11" db="EMBL/GenBank/DDBJ databases">
        <title>Draft genome sequences of new species of the genus Lactobacillus isolated from orchardgrass silage.</title>
        <authorList>
            <person name="Tohno M."/>
            <person name="Tanizawa Y."/>
            <person name="Arita M."/>
        </authorList>
    </citation>
    <scope>NUCLEOTIDE SEQUENCE [LARGE SCALE GENOMIC DNA]</scope>
    <source>
        <strain evidence="6 7">IWT126</strain>
    </source>
</reference>
<dbReference type="PROSITE" id="PS50042">
    <property type="entry name" value="CNMP_BINDING_3"/>
    <property type="match status" value="1"/>
</dbReference>